<comment type="caution">
    <text evidence="7">The sequence shown here is derived from an EMBL/GenBank/DDBJ whole genome shotgun (WGS) entry which is preliminary data.</text>
</comment>
<evidence type="ECO:0000256" key="2">
    <source>
        <dbReference type="ARBA" id="ARBA00022723"/>
    </source>
</evidence>
<dbReference type="InterPro" id="IPR051805">
    <property type="entry name" value="Dehydratase_Activator_Redct"/>
</dbReference>
<dbReference type="RefSeq" id="WP_006900714.1">
    <property type="nucleotide sequence ID" value="NZ_BAOQ01000023.1"/>
</dbReference>
<sequence>MTWYTMGVDLGSTTAKAVIVDDTGTIVAAEVVQLGAVSARAVGVAVDATLAGAGLHAGDISRTISTGYGRKLVASADRMFTEITCHARGAAALRPGVRLVVDIGGQDSKAILVDRDGLVDQFAMNDRCASGTGRFFEVLARALEVEVTDLAELALPGDRSLEVSSMCATFAETEVISLLAQGAAPADISASVHHAVAMRTLGLIAQVGREGPVVMTGGVAKNAAAGSSSPRPCACRSSSSTSRRSPAPSVPPSSPATSIAVIWP</sequence>
<accession>A0ABQ0ILN9</accession>
<evidence type="ECO:0000256" key="5">
    <source>
        <dbReference type="SAM" id="MobiDB-lite"/>
    </source>
</evidence>
<dbReference type="SUPFAM" id="SSF53067">
    <property type="entry name" value="Actin-like ATPase domain"/>
    <property type="match status" value="1"/>
</dbReference>
<feature type="compositionally biased region" description="Low complexity" evidence="5">
    <location>
        <begin position="227"/>
        <end position="247"/>
    </location>
</feature>
<feature type="domain" description="ATPase BadF/BadG/BcrA/BcrD type" evidence="6">
    <location>
        <begin position="7"/>
        <end position="224"/>
    </location>
</feature>
<reference evidence="7 8" key="1">
    <citation type="submission" date="2013-02" db="EMBL/GenBank/DDBJ databases">
        <title>Whole genome shotgun sequence of Gordonia paraffinivorans NBRC 108238.</title>
        <authorList>
            <person name="Isaki-Nakamura S."/>
            <person name="Hosoyama A."/>
            <person name="Tsuchikane K."/>
            <person name="Ando Y."/>
            <person name="Baba S."/>
            <person name="Ohji S."/>
            <person name="Hamada M."/>
            <person name="Tamura T."/>
            <person name="Yamazoe A."/>
            <person name="Yamazaki S."/>
            <person name="Fujita N."/>
        </authorList>
    </citation>
    <scope>NUCLEOTIDE SEQUENCE [LARGE SCALE GENOMIC DNA]</scope>
    <source>
        <strain evidence="7 8">NBRC 108238</strain>
    </source>
</reference>
<proteinExistence type="predicted"/>
<dbReference type="Proteomes" id="UP000035021">
    <property type="component" value="Unassembled WGS sequence"/>
</dbReference>
<dbReference type="InterPro" id="IPR008275">
    <property type="entry name" value="CoA_E_activase_dom"/>
</dbReference>
<feature type="region of interest" description="Disordered" evidence="5">
    <location>
        <begin position="226"/>
        <end position="257"/>
    </location>
</feature>
<evidence type="ECO:0000313" key="7">
    <source>
        <dbReference type="EMBL" id="GAC84480.1"/>
    </source>
</evidence>
<keyword evidence="8" id="KW-1185">Reference proteome</keyword>
<organism evidence="7 8">
    <name type="scientific">Gordonia paraffinivorans NBRC 108238</name>
    <dbReference type="NCBI Taxonomy" id="1223543"/>
    <lineage>
        <taxon>Bacteria</taxon>
        <taxon>Bacillati</taxon>
        <taxon>Actinomycetota</taxon>
        <taxon>Actinomycetes</taxon>
        <taxon>Mycobacteriales</taxon>
        <taxon>Gordoniaceae</taxon>
        <taxon>Gordonia</taxon>
    </lineage>
</organism>
<comment type="cofactor">
    <cofactor evidence="1">
        <name>[4Fe-4S] cluster</name>
        <dbReference type="ChEBI" id="CHEBI:49883"/>
    </cofactor>
</comment>
<dbReference type="Pfam" id="PF01869">
    <property type="entry name" value="BcrAD_BadFG"/>
    <property type="match status" value="1"/>
</dbReference>
<evidence type="ECO:0000256" key="3">
    <source>
        <dbReference type="ARBA" id="ARBA00023004"/>
    </source>
</evidence>
<dbReference type="PANTHER" id="PTHR32329:SF2">
    <property type="entry name" value="BIFUNCTIONAL PROTEIN [INCLUDES 2-HYDROXYACYL-COA DEHYDRATASE (N-TER) AND ITS ACTIVATOR DOMAIN (C_TERM)"/>
    <property type="match status" value="1"/>
</dbReference>
<evidence type="ECO:0000256" key="1">
    <source>
        <dbReference type="ARBA" id="ARBA00001966"/>
    </source>
</evidence>
<gene>
    <name evidence="7" type="primary">hgdC</name>
    <name evidence="7" type="ORF">GP2_023_00030</name>
</gene>
<dbReference type="Gene3D" id="3.30.420.40">
    <property type="match status" value="2"/>
</dbReference>
<protein>
    <submittedName>
        <fullName evidence="7">Activator of (R)-2-hydroxyglutaryl-CoA dehydratase</fullName>
    </submittedName>
</protein>
<dbReference type="PANTHER" id="PTHR32329">
    <property type="entry name" value="BIFUNCTIONAL PROTEIN [INCLUDES 2-HYDROXYACYL-COA DEHYDRATASE (N-TER) AND ITS ACTIVATOR DOMAIN (C_TERM)-RELATED"/>
    <property type="match status" value="1"/>
</dbReference>
<evidence type="ECO:0000256" key="4">
    <source>
        <dbReference type="ARBA" id="ARBA00023014"/>
    </source>
</evidence>
<keyword evidence="4" id="KW-0411">Iron-sulfur</keyword>
<dbReference type="InterPro" id="IPR002731">
    <property type="entry name" value="ATPase_BadF"/>
</dbReference>
<name>A0ABQ0ILN9_9ACTN</name>
<dbReference type="EMBL" id="BAOQ01000023">
    <property type="protein sequence ID" value="GAC84480.1"/>
    <property type="molecule type" value="Genomic_DNA"/>
</dbReference>
<keyword evidence="3" id="KW-0408">Iron</keyword>
<dbReference type="NCBIfam" id="TIGR00241">
    <property type="entry name" value="CoA_E_activ"/>
    <property type="match status" value="1"/>
</dbReference>
<dbReference type="CDD" id="cd24036">
    <property type="entry name" value="ASKHA_NBD_BcrAD_BadFG_HgdC_HadI"/>
    <property type="match status" value="1"/>
</dbReference>
<dbReference type="InterPro" id="IPR043129">
    <property type="entry name" value="ATPase_NBD"/>
</dbReference>
<evidence type="ECO:0000259" key="6">
    <source>
        <dbReference type="Pfam" id="PF01869"/>
    </source>
</evidence>
<keyword evidence="2" id="KW-0479">Metal-binding</keyword>
<evidence type="ECO:0000313" key="8">
    <source>
        <dbReference type="Proteomes" id="UP000035021"/>
    </source>
</evidence>